<evidence type="ECO:0000313" key="3">
    <source>
        <dbReference type="Proteomes" id="UP001430193"/>
    </source>
</evidence>
<dbReference type="RefSeq" id="WP_239538300.1">
    <property type="nucleotide sequence ID" value="NZ_BSOC01000001.1"/>
</dbReference>
<keyword evidence="2" id="KW-0378">Hydrolase</keyword>
<keyword evidence="2" id="KW-0031">Aminopeptidase</keyword>
<dbReference type="InterPro" id="IPR036005">
    <property type="entry name" value="Creatinase/aminopeptidase-like"/>
</dbReference>
<keyword evidence="3" id="KW-1185">Reference proteome</keyword>
<dbReference type="PANTHER" id="PTHR46112:SF8">
    <property type="entry name" value="CYTOPLASMIC PEPTIDASE PEPQ-RELATED"/>
    <property type="match status" value="1"/>
</dbReference>
<keyword evidence="2" id="KW-0645">Protease</keyword>
<dbReference type="InterPro" id="IPR000994">
    <property type="entry name" value="Pept_M24"/>
</dbReference>
<dbReference type="Proteomes" id="UP001430193">
    <property type="component" value="Unassembled WGS sequence"/>
</dbReference>
<organism evidence="2 3">
    <name type="scientific">Dyella mobilis</name>
    <dbReference type="NCBI Taxonomy" id="1849582"/>
    <lineage>
        <taxon>Bacteria</taxon>
        <taxon>Pseudomonadati</taxon>
        <taxon>Pseudomonadota</taxon>
        <taxon>Gammaproteobacteria</taxon>
        <taxon>Lysobacterales</taxon>
        <taxon>Rhodanobacteraceae</taxon>
        <taxon>Dyella</taxon>
    </lineage>
</organism>
<reference evidence="2" key="1">
    <citation type="submission" date="2020-10" db="EMBL/GenBank/DDBJ databases">
        <title>Phylogeny of dyella-like bacteria.</title>
        <authorList>
            <person name="Fu J."/>
        </authorList>
    </citation>
    <scope>NUCLEOTIDE SEQUENCE</scope>
    <source>
        <strain evidence="2">DHON07</strain>
    </source>
</reference>
<protein>
    <submittedName>
        <fullName evidence="2">Aminopeptidase P family protein</fullName>
    </submittedName>
</protein>
<name>A0ABS2KPB3_9GAMM</name>
<evidence type="ECO:0000313" key="2">
    <source>
        <dbReference type="EMBL" id="MBM7132308.1"/>
    </source>
</evidence>
<dbReference type="Gene3D" id="3.90.230.10">
    <property type="entry name" value="Creatinase/methionine aminopeptidase superfamily"/>
    <property type="match status" value="1"/>
</dbReference>
<gene>
    <name evidence="2" type="ORF">ISS99_22480</name>
</gene>
<dbReference type="GO" id="GO:0004177">
    <property type="term" value="F:aminopeptidase activity"/>
    <property type="evidence" value="ECO:0007669"/>
    <property type="project" value="UniProtKB-KW"/>
</dbReference>
<feature type="domain" description="Peptidase M24" evidence="1">
    <location>
        <begin position="18"/>
        <end position="216"/>
    </location>
</feature>
<sequence length="223" mass="24954">MNDRDREAVGPAFDPSHMLHARSRSWAALHGIRERMRPGISEDEARAEAADVFAALGMERLWHPVLIRIGPNTTKTYRERSIPGVRLGENDIYFIDLGLVFDGHEGDVGETFTIGHAPEQAACAQAARDLYRDVAAKWRNEGLSGHNLYNYADERAEAMGWRFNHATKGHRVSDFPHSVHKGGDLGDFEHEPGEGLWILEIQIAHPTRPFGAFYEDLLTDAAS</sequence>
<dbReference type="InterPro" id="IPR050659">
    <property type="entry name" value="Peptidase_M24B"/>
</dbReference>
<dbReference type="Pfam" id="PF00557">
    <property type="entry name" value="Peptidase_M24"/>
    <property type="match status" value="1"/>
</dbReference>
<evidence type="ECO:0000259" key="1">
    <source>
        <dbReference type="Pfam" id="PF00557"/>
    </source>
</evidence>
<accession>A0ABS2KPB3</accession>
<dbReference type="SUPFAM" id="SSF55920">
    <property type="entry name" value="Creatinase/aminopeptidase"/>
    <property type="match status" value="1"/>
</dbReference>
<proteinExistence type="predicted"/>
<comment type="caution">
    <text evidence="2">The sequence shown here is derived from an EMBL/GenBank/DDBJ whole genome shotgun (WGS) entry which is preliminary data.</text>
</comment>
<dbReference type="PANTHER" id="PTHR46112">
    <property type="entry name" value="AMINOPEPTIDASE"/>
    <property type="match status" value="1"/>
</dbReference>
<dbReference type="EMBL" id="JADIKF010000040">
    <property type="protein sequence ID" value="MBM7132308.1"/>
    <property type="molecule type" value="Genomic_DNA"/>
</dbReference>